<dbReference type="SUPFAM" id="SSF56317">
    <property type="entry name" value="Carbon-nitrogen hydrolase"/>
    <property type="match status" value="1"/>
</dbReference>
<organism evidence="1 2">
    <name type="scientific">Umezawaea endophytica</name>
    <dbReference type="NCBI Taxonomy" id="1654476"/>
    <lineage>
        <taxon>Bacteria</taxon>
        <taxon>Bacillati</taxon>
        <taxon>Actinomycetota</taxon>
        <taxon>Actinomycetes</taxon>
        <taxon>Pseudonocardiales</taxon>
        <taxon>Pseudonocardiaceae</taxon>
        <taxon>Umezawaea</taxon>
    </lineage>
</organism>
<dbReference type="EMBL" id="JANYMP010000003">
    <property type="protein sequence ID" value="MCS7476909.1"/>
    <property type="molecule type" value="Genomic_DNA"/>
</dbReference>
<evidence type="ECO:0000313" key="2">
    <source>
        <dbReference type="Proteomes" id="UP001141259"/>
    </source>
</evidence>
<name>A0A9X2ZYZ0_9PSEU</name>
<dbReference type="RefSeq" id="WP_259622422.1">
    <property type="nucleotide sequence ID" value="NZ_JANYMP010000003.1"/>
</dbReference>
<dbReference type="Proteomes" id="UP001141259">
    <property type="component" value="Unassembled WGS sequence"/>
</dbReference>
<evidence type="ECO:0000313" key="1">
    <source>
        <dbReference type="EMBL" id="MCS7476909.1"/>
    </source>
</evidence>
<protein>
    <submittedName>
        <fullName evidence="1">Uncharacterized protein</fullName>
    </submittedName>
</protein>
<gene>
    <name evidence="1" type="ORF">NZH93_08575</name>
</gene>
<accession>A0A9X2ZYZ0</accession>
<dbReference type="AlphaFoldDB" id="A0A9X2ZYZ0"/>
<comment type="caution">
    <text evidence="1">The sequence shown here is derived from an EMBL/GenBank/DDBJ whole genome shotgun (WGS) entry which is preliminary data.</text>
</comment>
<proteinExistence type="predicted"/>
<dbReference type="Gene3D" id="3.60.110.10">
    <property type="entry name" value="Carbon-nitrogen hydrolase"/>
    <property type="match status" value="1"/>
</dbReference>
<sequence length="463" mass="50660">MDPADAFVNLYDRLHHVHADLLTEWSTVDEVQDIAGRVRLEVEVTGSLGEWWTPPQVSHDSHLFGVLLGLDLALLHASKQFGFVGSGVLDDLAVRLTLTGRLNDETSGLLLFKRASWLRPHEDREHLDGFLNLLRVPAHISSDLQIEVVPEVYDLPDLETLHEPGELDPPAPLVVAQLPFLADGDDLRWTLTEESSQGFYTVGPAADRLRPHLAEALSALDHSGAALGFLPEASLDDELLEAWLDLLRTTPRPDGSALTWLLLGSGPVLGVAPHPNTDRLTNRAVLVHRHGRGRPLLVQDKNSGFCFTAQKQQDLGLDLGGKRDERIPHTRTITVVESRCGRFGVQICEDLNRREHQRNIVAAGVTHLLVPVLAGAMWEGGWQARAGHDLAVELGAKIAVGNSMALERSFNDKPAPTLLTVAGPATPPSDYLTMSDSVRVYPNPNAATTDAREDALTPRVADW</sequence>
<keyword evidence="2" id="KW-1185">Reference proteome</keyword>
<reference evidence="1" key="1">
    <citation type="submission" date="2022-08" db="EMBL/GenBank/DDBJ databases">
        <authorList>
            <person name="Tistechok S."/>
            <person name="Samborskyy M."/>
            <person name="Roman I."/>
        </authorList>
    </citation>
    <scope>NUCLEOTIDE SEQUENCE</scope>
    <source>
        <strain evidence="1">DSM 103496</strain>
    </source>
</reference>
<dbReference type="InterPro" id="IPR036526">
    <property type="entry name" value="C-N_Hydrolase_sf"/>
</dbReference>